<accession>A0AAU9RXI5</accession>
<organism evidence="2 3">
    <name type="scientific">Thlaspi arvense</name>
    <name type="common">Field penny-cress</name>
    <dbReference type="NCBI Taxonomy" id="13288"/>
    <lineage>
        <taxon>Eukaryota</taxon>
        <taxon>Viridiplantae</taxon>
        <taxon>Streptophyta</taxon>
        <taxon>Embryophyta</taxon>
        <taxon>Tracheophyta</taxon>
        <taxon>Spermatophyta</taxon>
        <taxon>Magnoliopsida</taxon>
        <taxon>eudicotyledons</taxon>
        <taxon>Gunneridae</taxon>
        <taxon>Pentapetalae</taxon>
        <taxon>rosids</taxon>
        <taxon>malvids</taxon>
        <taxon>Brassicales</taxon>
        <taxon>Brassicaceae</taxon>
        <taxon>Thlaspideae</taxon>
        <taxon>Thlaspi</taxon>
    </lineage>
</organism>
<dbReference type="Proteomes" id="UP000836841">
    <property type="component" value="Chromosome 3"/>
</dbReference>
<proteinExistence type="predicted"/>
<feature type="chain" id="PRO_5043516000" evidence="1">
    <location>
        <begin position="22"/>
        <end position="145"/>
    </location>
</feature>
<keyword evidence="1" id="KW-0732">Signal</keyword>
<protein>
    <submittedName>
        <fullName evidence="2">Uncharacterized protein</fullName>
    </submittedName>
</protein>
<feature type="signal peptide" evidence="1">
    <location>
        <begin position="1"/>
        <end position="21"/>
    </location>
</feature>
<sequence length="145" mass="16228">MVLFFFSPLFFIFFSPQNCDSQTPNLQYERASKFIVTIESDSISLLTEDFKFESGNWSSYLYFVFSFAQKITIMGEEESCQVLCGQCFHWLSKGIQRLFVSSTTTTTETTPGFSLSPPNSTSPKLVSLLRSLASKHASISGGLPI</sequence>
<evidence type="ECO:0000313" key="3">
    <source>
        <dbReference type="Proteomes" id="UP000836841"/>
    </source>
</evidence>
<keyword evidence="3" id="KW-1185">Reference proteome</keyword>
<name>A0AAU9RXI5_THLAR</name>
<dbReference type="AlphaFoldDB" id="A0AAU9RXI5"/>
<dbReference type="EMBL" id="OU466859">
    <property type="protein sequence ID" value="CAH2053154.1"/>
    <property type="molecule type" value="Genomic_DNA"/>
</dbReference>
<gene>
    <name evidence="2" type="ORF">TAV2_LOCUS9594</name>
</gene>
<evidence type="ECO:0000313" key="2">
    <source>
        <dbReference type="EMBL" id="CAH2053154.1"/>
    </source>
</evidence>
<reference evidence="2 3" key="1">
    <citation type="submission" date="2022-03" db="EMBL/GenBank/DDBJ databases">
        <authorList>
            <person name="Nunn A."/>
            <person name="Chopra R."/>
            <person name="Nunn A."/>
            <person name="Contreras Garrido A."/>
        </authorList>
    </citation>
    <scope>NUCLEOTIDE SEQUENCE [LARGE SCALE GENOMIC DNA]</scope>
</reference>
<evidence type="ECO:0000256" key="1">
    <source>
        <dbReference type="SAM" id="SignalP"/>
    </source>
</evidence>